<keyword evidence="4" id="KW-0805">Transcription regulation</keyword>
<evidence type="ECO:0000256" key="6">
    <source>
        <dbReference type="ARBA" id="ARBA00023242"/>
    </source>
</evidence>
<dbReference type="EMBL" id="CADEAL010000896">
    <property type="protein sequence ID" value="CAB1426581.1"/>
    <property type="molecule type" value="Genomic_DNA"/>
</dbReference>
<dbReference type="GO" id="GO:0005634">
    <property type="term" value="C:nucleus"/>
    <property type="evidence" value="ECO:0007669"/>
    <property type="project" value="UniProtKB-SubCell"/>
</dbReference>
<feature type="region of interest" description="Disordered" evidence="7">
    <location>
        <begin position="1312"/>
        <end position="1357"/>
    </location>
</feature>
<dbReference type="FunFam" id="1.10.10.60:FF:000191">
    <property type="entry name" value="GON-4-like protein isoform X1"/>
    <property type="match status" value="1"/>
</dbReference>
<keyword evidence="5" id="KW-0804">Transcription</keyword>
<feature type="compositionally biased region" description="Basic residues" evidence="7">
    <location>
        <begin position="191"/>
        <end position="202"/>
    </location>
</feature>
<comment type="subcellular location">
    <subcellularLocation>
        <location evidence="1">Nucleus</location>
    </subcellularLocation>
</comment>
<feature type="compositionally biased region" description="Acidic residues" evidence="7">
    <location>
        <begin position="1108"/>
        <end position="1125"/>
    </location>
</feature>
<keyword evidence="2" id="KW-0678">Repressor</keyword>
<dbReference type="PANTHER" id="PTHR16088:SF3">
    <property type="entry name" value="GON-4-LIKE PROTEIN"/>
    <property type="match status" value="1"/>
</dbReference>
<evidence type="ECO:0000256" key="4">
    <source>
        <dbReference type="ARBA" id="ARBA00023015"/>
    </source>
</evidence>
<feature type="region of interest" description="Disordered" evidence="7">
    <location>
        <begin position="321"/>
        <end position="405"/>
    </location>
</feature>
<accession>A0A9N7UA02</accession>
<feature type="region of interest" description="Disordered" evidence="7">
    <location>
        <begin position="188"/>
        <end position="235"/>
    </location>
</feature>
<feature type="compositionally biased region" description="Basic and acidic residues" evidence="7">
    <location>
        <begin position="215"/>
        <end position="235"/>
    </location>
</feature>
<keyword evidence="3" id="KW-0597">Phosphoprotein</keyword>
<protein>
    <recommendedName>
        <fullName evidence="10">Myb-like domain-containing protein</fullName>
    </recommendedName>
</protein>
<dbReference type="InterPro" id="IPR049257">
    <property type="entry name" value="Gon4l/CASP8AP2_myb-like"/>
</dbReference>
<evidence type="ECO:0000256" key="7">
    <source>
        <dbReference type="SAM" id="MobiDB-lite"/>
    </source>
</evidence>
<keyword evidence="9" id="KW-1185">Reference proteome</keyword>
<dbReference type="Gene3D" id="1.10.10.60">
    <property type="entry name" value="Homeodomain-like"/>
    <property type="match status" value="1"/>
</dbReference>
<feature type="compositionally biased region" description="Low complexity" evidence="7">
    <location>
        <begin position="120"/>
        <end position="138"/>
    </location>
</feature>
<dbReference type="SUPFAM" id="SSF47762">
    <property type="entry name" value="PAH2 domain"/>
    <property type="match status" value="1"/>
</dbReference>
<dbReference type="InterPro" id="IPR052435">
    <property type="entry name" value="YY1-Transcr_Regul"/>
</dbReference>
<comment type="caution">
    <text evidence="8">The sequence shown here is derived from an EMBL/GenBank/DDBJ whole genome shotgun (WGS) entry which is preliminary data.</text>
</comment>
<feature type="compositionally biased region" description="Acidic residues" evidence="7">
    <location>
        <begin position="1045"/>
        <end position="1064"/>
    </location>
</feature>
<dbReference type="InterPro" id="IPR036600">
    <property type="entry name" value="PAH_sf"/>
</dbReference>
<feature type="compositionally biased region" description="Acidic residues" evidence="7">
    <location>
        <begin position="1147"/>
        <end position="1161"/>
    </location>
</feature>
<sequence length="1449" mass="162706">MFTDVPDLMSLFGTWTLQPTVGLSVPSRPNLEGHSSVNMLKDTKIMRTRTAGSRGSNVAPSLRYSFRRHLCVITHTRNRILRLKRRIVVAEVRGQRSWSSTMNQVRKRLRLGPSPPAPPSSSTSSTSSTRSFTPSSPQLLSQDALLLPPLPAPVWDETEEEDEGYLLVEEDTTDSSLIITMEESQLEVKAARRRPVRKKRGKRTEEEEEQGGRGSESREKEEMEIDRQLDQSLETKSKQHNLTTVNVRNIIHEVITNEHVVAMMKAAINETEAVPPFEPKMTRSKFKEVVEKGVVIPAWNISPIKKTNEVNKPPQFVDIHLAEEDSSDEEYRPDEEDEDETAEDTFLESDMESTASSPRGSRLSRVEEDSSSPWQNSRSRSRILRVRSVSMGPPPPPKAPPPKAVTDCSFLEKLHAVEEELAVCMEPYQPLPEPEGEAGLMAYRTRSKRPLRDVPLGQLEAELRAPDITPDMYDSSSAHKDRDWTDWLRGLMTSDMENEEDDEDDPEYNFLADVDEPDREDYRDDKAVRITKKEVNELMEELFETLKEDLAGQEGDDEGHEEEEEPQEEIHPVQDQHSIGLVDEEDGPITELRTVKQQLAWMRSRRQTHPLCNTHVYGPEPYTLKLDGRQKSRLQQHLQQHVQLLTQIHLLSSPVTKLQSEAETTRQFLVELDVLAQRAELLMSSARPGFCSVFRSSNLQGALQLMEELQQTPIGYKSQHHPPDARGYMRCYPVMPAELAWLFTTRQVFLYPELLPCASLDPALYCPRRTAAFTAAEDCLLVLGLRNMEGSCDPTKLVSQFLLRKTLVQVRRRVLQCCRPGVPDNIVKVFRYHRVLWPMPAAVGPVNPAEQRPPVEREESVMPLWLVRSLPVIFPTIKRYNAPCGSTPEAPPNCRGSRPRQSHLTFLRSASNKYSFPSGTRYPPRLPKDLDFKRIGFVMLQQPLPPSPADSSPLPDGQVYPSCPATLSPHKLLPQALSPSRVLLTRTTAAGAPATAQQIRRHYRTLAGLRRREKHTMNGEAVRSNVEALAPPPPPEGPAPSPVGVEEDDDVNSVNMEEEEEESEFLLALSESSSSAAGSVANLEDVADPEEEESESEQDVTQTLWRAEEDEEEGGGGGGDDDDDDGVKSSDESRASVLQLQEKSLPEETEEEEELADEDQREDEAFAKDYLNRVCGVLQASPGVSEQLLQLLDQFSAAGPLGAAGAPERLYDRLSGLLRPWPQLLRDFAAFLNGEQARSCGLFLEQQLFESSRRFLRRLGQSLGEGSSLYQQVVSVLQGSPTPPPEDMEKILSLLRHHQDLQQLFLQFHSRPPPTASGSEATKADAVFQTRPHRKGVDHQTSEVPGTGSEEEEVQERPVCARNFSTTSTGEKVVVWTREADRAILTACQQRGANRKTFRQVSAQLGNKTAQQVSLRFQDLMNLFQSSSQKSTPCPSEGQPIRRQEPAPD</sequence>
<evidence type="ECO:0000313" key="9">
    <source>
        <dbReference type="Proteomes" id="UP001153269"/>
    </source>
</evidence>
<proteinExistence type="predicted"/>
<feature type="compositionally biased region" description="Acidic residues" evidence="7">
    <location>
        <begin position="1085"/>
        <end position="1098"/>
    </location>
</feature>
<dbReference type="Pfam" id="PF21227">
    <property type="entry name" value="Myb_DNA-binding_7"/>
    <property type="match status" value="1"/>
</dbReference>
<feature type="compositionally biased region" description="Acidic residues" evidence="7">
    <location>
        <begin position="554"/>
        <end position="567"/>
    </location>
</feature>
<dbReference type="InterPro" id="IPR009057">
    <property type="entry name" value="Homeodomain-like_sf"/>
</dbReference>
<feature type="region of interest" description="Disordered" evidence="7">
    <location>
        <begin position="100"/>
        <end position="138"/>
    </location>
</feature>
<feature type="compositionally biased region" description="Polar residues" evidence="7">
    <location>
        <begin position="1424"/>
        <end position="1434"/>
    </location>
</feature>
<feature type="compositionally biased region" description="Pro residues" evidence="7">
    <location>
        <begin position="392"/>
        <end position="403"/>
    </location>
</feature>
<feature type="region of interest" description="Disordered" evidence="7">
    <location>
        <begin position="1010"/>
        <end position="1161"/>
    </location>
</feature>
<feature type="region of interest" description="Disordered" evidence="7">
    <location>
        <begin position="551"/>
        <end position="584"/>
    </location>
</feature>
<gene>
    <name evidence="8" type="ORF">PLEPLA_LOCUS14517</name>
</gene>
<feature type="compositionally biased region" description="Acidic residues" evidence="7">
    <location>
        <begin position="324"/>
        <end position="351"/>
    </location>
</feature>
<evidence type="ECO:0000256" key="1">
    <source>
        <dbReference type="ARBA" id="ARBA00004123"/>
    </source>
</evidence>
<dbReference type="GO" id="GO:0006355">
    <property type="term" value="P:regulation of DNA-templated transcription"/>
    <property type="evidence" value="ECO:0007669"/>
    <property type="project" value="InterPro"/>
</dbReference>
<feature type="compositionally biased region" description="Low complexity" evidence="7">
    <location>
        <begin position="1065"/>
        <end position="1083"/>
    </location>
</feature>
<dbReference type="SUPFAM" id="SSF46689">
    <property type="entry name" value="Homeodomain-like"/>
    <property type="match status" value="1"/>
</dbReference>
<feature type="compositionally biased region" description="Basic and acidic residues" evidence="7">
    <location>
        <begin position="1440"/>
        <end position="1449"/>
    </location>
</feature>
<dbReference type="Proteomes" id="UP001153269">
    <property type="component" value="Unassembled WGS sequence"/>
</dbReference>
<evidence type="ECO:0000313" key="8">
    <source>
        <dbReference type="EMBL" id="CAB1426581.1"/>
    </source>
</evidence>
<reference evidence="8" key="1">
    <citation type="submission" date="2020-03" db="EMBL/GenBank/DDBJ databases">
        <authorList>
            <person name="Weist P."/>
        </authorList>
    </citation>
    <scope>NUCLEOTIDE SEQUENCE</scope>
</reference>
<evidence type="ECO:0008006" key="10">
    <source>
        <dbReference type="Google" id="ProtNLM"/>
    </source>
</evidence>
<evidence type="ECO:0000256" key="2">
    <source>
        <dbReference type="ARBA" id="ARBA00022491"/>
    </source>
</evidence>
<organism evidence="8 9">
    <name type="scientific">Pleuronectes platessa</name>
    <name type="common">European plaice</name>
    <dbReference type="NCBI Taxonomy" id="8262"/>
    <lineage>
        <taxon>Eukaryota</taxon>
        <taxon>Metazoa</taxon>
        <taxon>Chordata</taxon>
        <taxon>Craniata</taxon>
        <taxon>Vertebrata</taxon>
        <taxon>Euteleostomi</taxon>
        <taxon>Actinopterygii</taxon>
        <taxon>Neopterygii</taxon>
        <taxon>Teleostei</taxon>
        <taxon>Neoteleostei</taxon>
        <taxon>Acanthomorphata</taxon>
        <taxon>Carangaria</taxon>
        <taxon>Pleuronectiformes</taxon>
        <taxon>Pleuronectoidei</taxon>
        <taxon>Pleuronectidae</taxon>
        <taxon>Pleuronectes</taxon>
    </lineage>
</organism>
<dbReference type="GO" id="GO:0003712">
    <property type="term" value="F:transcription coregulator activity"/>
    <property type="evidence" value="ECO:0007669"/>
    <property type="project" value="TreeGrafter"/>
</dbReference>
<evidence type="ECO:0000256" key="5">
    <source>
        <dbReference type="ARBA" id="ARBA00023163"/>
    </source>
</evidence>
<dbReference type="CDD" id="cd12202">
    <property type="entry name" value="CASP8AP2"/>
    <property type="match status" value="1"/>
</dbReference>
<keyword evidence="6" id="KW-0539">Nucleus</keyword>
<feature type="region of interest" description="Disordered" evidence="7">
    <location>
        <begin position="1424"/>
        <end position="1449"/>
    </location>
</feature>
<feature type="compositionally biased region" description="Pro residues" evidence="7">
    <location>
        <begin position="1030"/>
        <end position="1041"/>
    </location>
</feature>
<dbReference type="PANTHER" id="PTHR16088">
    <property type="entry name" value="YY1 ASSOCIATED PROTEIN-RELATED"/>
    <property type="match status" value="1"/>
</dbReference>
<name>A0A9N7UA02_PLEPL</name>
<evidence type="ECO:0000256" key="3">
    <source>
        <dbReference type="ARBA" id="ARBA00022553"/>
    </source>
</evidence>